<evidence type="ECO:0000313" key="3">
    <source>
        <dbReference type="Proteomes" id="UP000229554"/>
    </source>
</evidence>
<dbReference type="EMBL" id="PFED01000056">
    <property type="protein sequence ID" value="PJE63089.1"/>
    <property type="molecule type" value="Genomic_DNA"/>
</dbReference>
<reference evidence="3" key="1">
    <citation type="submission" date="2017-09" db="EMBL/GenBank/DDBJ databases">
        <title>Depth-based differentiation of microbial function through sediment-hosted aquifers and enrichment of novel symbionts in the deep terrestrial subsurface.</title>
        <authorList>
            <person name="Probst A.J."/>
            <person name="Ladd B."/>
            <person name="Jarett J.K."/>
            <person name="Geller-Mcgrath D.E."/>
            <person name="Sieber C.M.K."/>
            <person name="Emerson J.B."/>
            <person name="Anantharaman K."/>
            <person name="Thomas B.C."/>
            <person name="Malmstrom R."/>
            <person name="Stieglmeier M."/>
            <person name="Klingl A."/>
            <person name="Woyke T."/>
            <person name="Ryan C.M."/>
            <person name="Banfield J.F."/>
        </authorList>
    </citation>
    <scope>NUCLEOTIDE SEQUENCE [LARGE SCALE GENOMIC DNA]</scope>
</reference>
<protein>
    <submittedName>
        <fullName evidence="2">Uncharacterized protein</fullName>
    </submittedName>
</protein>
<sequence>MSNNTEESGAWHLNSWIFLKKIACTFSPIIVFAIFVFIIFHSALPVHAQLSPTPTIPWTTNEWVPDQEVTVAGKRGERARQFINWVLGHPSIDNHPVFRQIWLISAGTALFLILIVVAFMGIGVLVARKKDVSFKVDVVPILYKTAMWLLYIVFSYLIILALIQITDIIMQFFIKILNGDQLFKIFFVTGNTDQAHALQQSEEGYITFQGYKRIGMQFEESARSSLFLINFTS</sequence>
<keyword evidence="1" id="KW-0812">Transmembrane</keyword>
<accession>A0A2M8KT41</accession>
<organism evidence="2 3">
    <name type="scientific">Candidatus Roizmanbacteria bacterium CG10_big_fil_rev_8_21_14_0_10_39_6</name>
    <dbReference type="NCBI Taxonomy" id="1974853"/>
    <lineage>
        <taxon>Bacteria</taxon>
        <taxon>Candidatus Roizmaniibacteriota</taxon>
    </lineage>
</organism>
<feature type="transmembrane region" description="Helical" evidence="1">
    <location>
        <begin position="148"/>
        <end position="174"/>
    </location>
</feature>
<evidence type="ECO:0000256" key="1">
    <source>
        <dbReference type="SAM" id="Phobius"/>
    </source>
</evidence>
<feature type="non-terminal residue" evidence="2">
    <location>
        <position position="233"/>
    </location>
</feature>
<keyword evidence="1" id="KW-1133">Transmembrane helix</keyword>
<dbReference type="AlphaFoldDB" id="A0A2M8KT41"/>
<dbReference type="Proteomes" id="UP000229554">
    <property type="component" value="Unassembled WGS sequence"/>
</dbReference>
<feature type="transmembrane region" description="Helical" evidence="1">
    <location>
        <begin position="101"/>
        <end position="127"/>
    </location>
</feature>
<feature type="transmembrane region" description="Helical" evidence="1">
    <location>
        <begin position="22"/>
        <end position="44"/>
    </location>
</feature>
<proteinExistence type="predicted"/>
<evidence type="ECO:0000313" key="2">
    <source>
        <dbReference type="EMBL" id="PJE63089.1"/>
    </source>
</evidence>
<gene>
    <name evidence="2" type="ORF">COU88_01430</name>
</gene>
<name>A0A2M8KT41_9BACT</name>
<comment type="caution">
    <text evidence="2">The sequence shown here is derived from an EMBL/GenBank/DDBJ whole genome shotgun (WGS) entry which is preliminary data.</text>
</comment>
<keyword evidence="1" id="KW-0472">Membrane</keyword>